<dbReference type="Proteomes" id="UP000820818">
    <property type="component" value="Unassembled WGS sequence"/>
</dbReference>
<protein>
    <submittedName>
        <fullName evidence="2">Uncharacterized protein</fullName>
    </submittedName>
</protein>
<dbReference type="AlphaFoldDB" id="A0AAD5KEV3"/>
<proteinExistence type="predicted"/>
<accession>A0AAD5KEV3</accession>
<feature type="region of interest" description="Disordered" evidence="1">
    <location>
        <begin position="1"/>
        <end position="24"/>
    </location>
</feature>
<comment type="caution">
    <text evidence="2">The sequence shown here is derived from an EMBL/GenBank/DDBJ whole genome shotgun (WGS) entry which is preliminary data.</text>
</comment>
<feature type="compositionally biased region" description="Basic residues" evidence="1">
    <location>
        <begin position="13"/>
        <end position="24"/>
    </location>
</feature>
<evidence type="ECO:0000313" key="3">
    <source>
        <dbReference type="Proteomes" id="UP000820818"/>
    </source>
</evidence>
<evidence type="ECO:0000256" key="1">
    <source>
        <dbReference type="SAM" id="MobiDB-lite"/>
    </source>
</evidence>
<organism evidence="2 3">
    <name type="scientific">Daphnia sinensis</name>
    <dbReference type="NCBI Taxonomy" id="1820382"/>
    <lineage>
        <taxon>Eukaryota</taxon>
        <taxon>Metazoa</taxon>
        <taxon>Ecdysozoa</taxon>
        <taxon>Arthropoda</taxon>
        <taxon>Crustacea</taxon>
        <taxon>Branchiopoda</taxon>
        <taxon>Diplostraca</taxon>
        <taxon>Cladocera</taxon>
        <taxon>Anomopoda</taxon>
        <taxon>Daphniidae</taxon>
        <taxon>Daphnia</taxon>
        <taxon>Daphnia similis group</taxon>
    </lineage>
</organism>
<dbReference type="EMBL" id="WJBH02000290">
    <property type="protein sequence ID" value="KAI9549637.1"/>
    <property type="molecule type" value="Genomic_DNA"/>
</dbReference>
<name>A0AAD5KEV3_9CRUS</name>
<keyword evidence="3" id="KW-1185">Reference proteome</keyword>
<evidence type="ECO:0000313" key="2">
    <source>
        <dbReference type="EMBL" id="KAI9549637.1"/>
    </source>
</evidence>
<sequence length="129" mass="14204">MRHASGSQGHPAGLRRRPQPVRHQHPSLTAMVSANGTVWAAKDGQAYDFLELCFTAVANQDAMPAFTNAVFDFVASHSLFQVSTLLDHADEYFLQQVVAAVPDPPSRLRRRVLERRANTDVFAAACVVM</sequence>
<reference evidence="2" key="1">
    <citation type="submission" date="2022-05" db="EMBL/GenBank/DDBJ databases">
        <title>A multi-omics perspective on studying reproductive biology in Daphnia sinensis.</title>
        <authorList>
            <person name="Jia J."/>
        </authorList>
    </citation>
    <scope>NUCLEOTIDE SEQUENCE</scope>
    <source>
        <strain evidence="2">WSL</strain>
    </source>
</reference>
<gene>
    <name evidence="2" type="ORF">GHT06_003823</name>
</gene>